<proteinExistence type="predicted"/>
<evidence type="ECO:0000313" key="1">
    <source>
        <dbReference type="EMBL" id="CCM79694.1"/>
    </source>
</evidence>
<name>K0Q6E0_9HYPH</name>
<gene>
    <name evidence="1" type="ORF">BN77_p30126</name>
</gene>
<keyword evidence="2" id="KW-1185">Reference proteome</keyword>
<protein>
    <recommendedName>
        <fullName evidence="3">Transposase</fullName>
    </recommendedName>
</protein>
<evidence type="ECO:0000313" key="2">
    <source>
        <dbReference type="Proteomes" id="UP000009319"/>
    </source>
</evidence>
<organism evidence="1 2">
    <name type="scientific">Rhizobium mesoamericanum STM3625</name>
    <dbReference type="NCBI Taxonomy" id="1211777"/>
    <lineage>
        <taxon>Bacteria</taxon>
        <taxon>Pseudomonadati</taxon>
        <taxon>Pseudomonadota</taxon>
        <taxon>Alphaproteobacteria</taxon>
        <taxon>Hyphomicrobiales</taxon>
        <taxon>Rhizobiaceae</taxon>
        <taxon>Rhizobium/Agrobacterium group</taxon>
        <taxon>Rhizobium</taxon>
    </lineage>
</organism>
<sequence>MGGHRRRILEPYRAFIIKRIEQTSHLTLHRLQDELAARGVRVSHNAIWQFMRREGLSFKKKRCSPLSRVAPTLFGAEHAGSHGRDDLIRVAWSSSTKVCCRAAEGVQHELRPWRKAA</sequence>
<evidence type="ECO:0008006" key="3">
    <source>
        <dbReference type="Google" id="ProtNLM"/>
    </source>
</evidence>
<dbReference type="SUPFAM" id="SSF46689">
    <property type="entry name" value="Homeodomain-like"/>
    <property type="match status" value="1"/>
</dbReference>
<dbReference type="EMBL" id="CANI01000054">
    <property type="protein sequence ID" value="CCM79694.1"/>
    <property type="molecule type" value="Genomic_DNA"/>
</dbReference>
<dbReference type="eggNOG" id="COG3415">
    <property type="taxonomic scope" value="Bacteria"/>
</dbReference>
<dbReference type="HOGENOM" id="CLU_2082979_0_0_5"/>
<dbReference type="AlphaFoldDB" id="K0Q6E0"/>
<dbReference type="InterPro" id="IPR009057">
    <property type="entry name" value="Homeodomain-like_sf"/>
</dbReference>
<comment type="caution">
    <text evidence="1">The sequence shown here is derived from an EMBL/GenBank/DDBJ whole genome shotgun (WGS) entry which is preliminary data.</text>
</comment>
<reference evidence="1 2" key="1">
    <citation type="journal article" date="2013" name="Genome Announc.">
        <title>Draft Genome Sequence of Rhizobium mesoamericanum STM3625, a Nitrogen-Fixing Symbiont of Mimosa pudica Isolated in French Guiana (South America).</title>
        <authorList>
            <person name="Moulin L."/>
            <person name="Mornico D."/>
            <person name="Melkonian R."/>
            <person name="Klonowska A."/>
        </authorList>
    </citation>
    <scope>NUCLEOTIDE SEQUENCE [LARGE SCALE GENOMIC DNA]</scope>
    <source>
        <strain evidence="1 2">STM3625</strain>
    </source>
</reference>
<accession>K0Q6E0</accession>
<dbReference type="Proteomes" id="UP000009319">
    <property type="component" value="Unassembled WGS sequence"/>
</dbReference>